<keyword evidence="4 7" id="KW-0067">ATP-binding</keyword>
<dbReference type="InterPro" id="IPR052156">
    <property type="entry name" value="BCAA_Transport_ATP-bd_LivF"/>
</dbReference>
<dbReference type="InterPro" id="IPR003593">
    <property type="entry name" value="AAA+_ATPase"/>
</dbReference>
<dbReference type="SMART" id="SM00382">
    <property type="entry name" value="AAA"/>
    <property type="match status" value="1"/>
</dbReference>
<dbReference type="Gene3D" id="3.40.50.300">
    <property type="entry name" value="P-loop containing nucleotide triphosphate hydrolases"/>
    <property type="match status" value="1"/>
</dbReference>
<dbReference type="SUPFAM" id="SSF52540">
    <property type="entry name" value="P-loop containing nucleoside triphosphate hydrolases"/>
    <property type="match status" value="1"/>
</dbReference>
<evidence type="ECO:0000313" key="7">
    <source>
        <dbReference type="EMBL" id="GGD43325.1"/>
    </source>
</evidence>
<dbReference type="GO" id="GO:0015807">
    <property type="term" value="P:L-amino acid transport"/>
    <property type="evidence" value="ECO:0007669"/>
    <property type="project" value="TreeGrafter"/>
</dbReference>
<dbReference type="AlphaFoldDB" id="A0A917DJT8"/>
<evidence type="ECO:0000256" key="5">
    <source>
        <dbReference type="ARBA" id="ARBA00022970"/>
    </source>
</evidence>
<dbReference type="GO" id="GO:0015658">
    <property type="term" value="F:branched-chain amino acid transmembrane transporter activity"/>
    <property type="evidence" value="ECO:0007669"/>
    <property type="project" value="TreeGrafter"/>
</dbReference>
<name>A0A917DJT8_9MICO</name>
<comment type="caution">
    <text evidence="7">The sequence shown here is derived from an EMBL/GenBank/DDBJ whole genome shotgun (WGS) entry which is preliminary data.</text>
</comment>
<dbReference type="RefSeq" id="WP_188712571.1">
    <property type="nucleotide sequence ID" value="NZ_BMHO01000001.1"/>
</dbReference>
<evidence type="ECO:0000256" key="3">
    <source>
        <dbReference type="ARBA" id="ARBA00022741"/>
    </source>
</evidence>
<comment type="similarity">
    <text evidence="1">Belongs to the ABC transporter superfamily.</text>
</comment>
<dbReference type="InterPro" id="IPR027417">
    <property type="entry name" value="P-loop_NTPase"/>
</dbReference>
<gene>
    <name evidence="7" type="ORF">GCM10010915_25580</name>
</gene>
<proteinExistence type="inferred from homology"/>
<feature type="domain" description="ABC transporter" evidence="6">
    <location>
        <begin position="3"/>
        <end position="227"/>
    </location>
</feature>
<dbReference type="EMBL" id="BMHO01000001">
    <property type="protein sequence ID" value="GGD43325.1"/>
    <property type="molecule type" value="Genomic_DNA"/>
</dbReference>
<dbReference type="PROSITE" id="PS50893">
    <property type="entry name" value="ABC_TRANSPORTER_2"/>
    <property type="match status" value="1"/>
</dbReference>
<dbReference type="PANTHER" id="PTHR43820:SF4">
    <property type="entry name" value="HIGH-AFFINITY BRANCHED-CHAIN AMINO ACID TRANSPORT ATP-BINDING PROTEIN LIVF"/>
    <property type="match status" value="1"/>
</dbReference>
<evidence type="ECO:0000259" key="6">
    <source>
        <dbReference type="PROSITE" id="PS50893"/>
    </source>
</evidence>
<keyword evidence="2" id="KW-0813">Transport</keyword>
<reference evidence="7" key="1">
    <citation type="journal article" date="2014" name="Int. J. Syst. Evol. Microbiol.">
        <title>Complete genome sequence of Corynebacterium casei LMG S-19264T (=DSM 44701T), isolated from a smear-ripened cheese.</title>
        <authorList>
            <consortium name="US DOE Joint Genome Institute (JGI-PGF)"/>
            <person name="Walter F."/>
            <person name="Albersmeier A."/>
            <person name="Kalinowski J."/>
            <person name="Ruckert C."/>
        </authorList>
    </citation>
    <scope>NUCLEOTIDE SEQUENCE</scope>
    <source>
        <strain evidence="7">CGMCC 1.15152</strain>
    </source>
</reference>
<keyword evidence="5" id="KW-0029">Amino-acid transport</keyword>
<evidence type="ECO:0000313" key="8">
    <source>
        <dbReference type="Proteomes" id="UP000633205"/>
    </source>
</evidence>
<evidence type="ECO:0000256" key="2">
    <source>
        <dbReference type="ARBA" id="ARBA00022448"/>
    </source>
</evidence>
<dbReference type="Pfam" id="PF00005">
    <property type="entry name" value="ABC_tran"/>
    <property type="match status" value="1"/>
</dbReference>
<evidence type="ECO:0000256" key="1">
    <source>
        <dbReference type="ARBA" id="ARBA00005417"/>
    </source>
</evidence>
<dbReference type="Proteomes" id="UP000633205">
    <property type="component" value="Unassembled WGS sequence"/>
</dbReference>
<dbReference type="PANTHER" id="PTHR43820">
    <property type="entry name" value="HIGH-AFFINITY BRANCHED-CHAIN AMINO ACID TRANSPORT ATP-BINDING PROTEIN LIVF"/>
    <property type="match status" value="1"/>
</dbReference>
<accession>A0A917DJT8</accession>
<protein>
    <submittedName>
        <fullName evidence="7">ABC transporter ATP-binding protein</fullName>
    </submittedName>
</protein>
<reference evidence="7" key="2">
    <citation type="submission" date="2020-09" db="EMBL/GenBank/DDBJ databases">
        <authorList>
            <person name="Sun Q."/>
            <person name="Zhou Y."/>
        </authorList>
    </citation>
    <scope>NUCLEOTIDE SEQUENCE</scope>
    <source>
        <strain evidence="7">CGMCC 1.15152</strain>
    </source>
</reference>
<dbReference type="GO" id="GO:0005524">
    <property type="term" value="F:ATP binding"/>
    <property type="evidence" value="ECO:0007669"/>
    <property type="project" value="UniProtKB-KW"/>
</dbReference>
<keyword evidence="8" id="KW-1185">Reference proteome</keyword>
<keyword evidence="3" id="KW-0547">Nucleotide-binding</keyword>
<evidence type="ECO:0000256" key="4">
    <source>
        <dbReference type="ARBA" id="ARBA00022840"/>
    </source>
</evidence>
<sequence length="228" mass="24531">MTLELTDVTSGYGHADVLRDIRLRVEEGQVVALLGRNGMGKTTLLRTIACQVTAKSGTVALDGTAYTRSARIARAGLAFVPDDRGVFPTLTVEENLRLSARRGYSPPIDVAEVFPVIRERARVKAGDLSGGQKQQLALARAMVHGSRMILIDEFSQGLQPSLVHAVLEAARALASAGITTLFVDQSPDLPLDHSDRILGMEKGAIVLDEPAERLRSDPQRLGNLLVVS</sequence>
<organism evidence="7 8">
    <name type="scientific">Microbacterium faecale</name>
    <dbReference type="NCBI Taxonomy" id="1804630"/>
    <lineage>
        <taxon>Bacteria</taxon>
        <taxon>Bacillati</taxon>
        <taxon>Actinomycetota</taxon>
        <taxon>Actinomycetes</taxon>
        <taxon>Micrococcales</taxon>
        <taxon>Microbacteriaceae</taxon>
        <taxon>Microbacterium</taxon>
    </lineage>
</organism>
<dbReference type="GO" id="GO:0016887">
    <property type="term" value="F:ATP hydrolysis activity"/>
    <property type="evidence" value="ECO:0007669"/>
    <property type="project" value="InterPro"/>
</dbReference>
<dbReference type="InterPro" id="IPR003439">
    <property type="entry name" value="ABC_transporter-like_ATP-bd"/>
</dbReference>